<dbReference type="SUPFAM" id="SSF50494">
    <property type="entry name" value="Trypsin-like serine proteases"/>
    <property type="match status" value="1"/>
</dbReference>
<dbReference type="InterPro" id="IPR033116">
    <property type="entry name" value="TRYPSIN_SER"/>
</dbReference>
<feature type="chain" id="PRO_5037272803" description="Peptidase S1 domain-containing protein" evidence="4">
    <location>
        <begin position="26"/>
        <end position="252"/>
    </location>
</feature>
<dbReference type="SMART" id="SM00020">
    <property type="entry name" value="Tryp_SPc"/>
    <property type="match status" value="1"/>
</dbReference>
<comment type="similarity">
    <text evidence="1">Belongs to the peptidase S1 family.</text>
</comment>
<organism evidence="6 7">
    <name type="scientific">Chelatococcus reniformis</name>
    <dbReference type="NCBI Taxonomy" id="1494448"/>
    <lineage>
        <taxon>Bacteria</taxon>
        <taxon>Pseudomonadati</taxon>
        <taxon>Pseudomonadota</taxon>
        <taxon>Alphaproteobacteria</taxon>
        <taxon>Hyphomicrobiales</taxon>
        <taxon>Chelatococcaceae</taxon>
        <taxon>Chelatococcus</taxon>
    </lineage>
</organism>
<dbReference type="AlphaFoldDB" id="A0A916UI10"/>
<dbReference type="InterPro" id="IPR001314">
    <property type="entry name" value="Peptidase_S1A"/>
</dbReference>
<dbReference type="InterPro" id="IPR018114">
    <property type="entry name" value="TRYPSIN_HIS"/>
</dbReference>
<name>A0A916UI10_9HYPH</name>
<accession>A0A916UI10</accession>
<dbReference type="PROSITE" id="PS50240">
    <property type="entry name" value="TRYPSIN_DOM"/>
    <property type="match status" value="1"/>
</dbReference>
<dbReference type="PROSITE" id="PS00134">
    <property type="entry name" value="TRYPSIN_HIS"/>
    <property type="match status" value="1"/>
</dbReference>
<evidence type="ECO:0000256" key="1">
    <source>
        <dbReference type="ARBA" id="ARBA00007664"/>
    </source>
</evidence>
<protein>
    <recommendedName>
        <fullName evidence="5">Peptidase S1 domain-containing protein</fullName>
    </recommendedName>
</protein>
<keyword evidence="2" id="KW-1015">Disulfide bond</keyword>
<proteinExistence type="inferred from homology"/>
<feature type="signal peptide" evidence="4">
    <location>
        <begin position="1"/>
        <end position="25"/>
    </location>
</feature>
<reference evidence="6" key="1">
    <citation type="journal article" date="2014" name="Int. J. Syst. Evol. Microbiol.">
        <title>Complete genome sequence of Corynebacterium casei LMG S-19264T (=DSM 44701T), isolated from a smear-ripened cheese.</title>
        <authorList>
            <consortium name="US DOE Joint Genome Institute (JGI-PGF)"/>
            <person name="Walter F."/>
            <person name="Albersmeier A."/>
            <person name="Kalinowski J."/>
            <person name="Ruckert C."/>
        </authorList>
    </citation>
    <scope>NUCLEOTIDE SEQUENCE</scope>
    <source>
        <strain evidence="6">CGMCC 1.12919</strain>
    </source>
</reference>
<feature type="domain" description="Peptidase S1" evidence="5">
    <location>
        <begin position="26"/>
        <end position="243"/>
    </location>
</feature>
<dbReference type="PRINTS" id="PR00722">
    <property type="entry name" value="CHYMOTRYPSIN"/>
</dbReference>
<keyword evidence="4" id="KW-0732">Signal</keyword>
<dbReference type="EMBL" id="BMGG01000006">
    <property type="protein sequence ID" value="GGC73624.1"/>
    <property type="molecule type" value="Genomic_DNA"/>
</dbReference>
<evidence type="ECO:0000256" key="4">
    <source>
        <dbReference type="SAM" id="SignalP"/>
    </source>
</evidence>
<dbReference type="GO" id="GO:0004252">
    <property type="term" value="F:serine-type endopeptidase activity"/>
    <property type="evidence" value="ECO:0007669"/>
    <property type="project" value="InterPro"/>
</dbReference>
<evidence type="ECO:0000259" key="5">
    <source>
        <dbReference type="PROSITE" id="PS50240"/>
    </source>
</evidence>
<keyword evidence="3" id="KW-0720">Serine protease</keyword>
<evidence type="ECO:0000256" key="3">
    <source>
        <dbReference type="RuleBase" id="RU363034"/>
    </source>
</evidence>
<evidence type="ECO:0000313" key="7">
    <source>
        <dbReference type="Proteomes" id="UP000637002"/>
    </source>
</evidence>
<dbReference type="InterPro" id="IPR043504">
    <property type="entry name" value="Peptidase_S1_PA_chymotrypsin"/>
</dbReference>
<comment type="caution">
    <text evidence="6">The sequence shown here is derived from an EMBL/GenBank/DDBJ whole genome shotgun (WGS) entry which is preliminary data.</text>
</comment>
<dbReference type="InterPro" id="IPR009003">
    <property type="entry name" value="Peptidase_S1_PA"/>
</dbReference>
<dbReference type="Proteomes" id="UP000637002">
    <property type="component" value="Unassembled WGS sequence"/>
</dbReference>
<dbReference type="PANTHER" id="PTHR24276">
    <property type="entry name" value="POLYSERASE-RELATED"/>
    <property type="match status" value="1"/>
</dbReference>
<dbReference type="InterPro" id="IPR001254">
    <property type="entry name" value="Trypsin_dom"/>
</dbReference>
<dbReference type="Gene3D" id="2.40.10.10">
    <property type="entry name" value="Trypsin-like serine proteases"/>
    <property type="match status" value="1"/>
</dbReference>
<keyword evidence="7" id="KW-1185">Reference proteome</keyword>
<gene>
    <name evidence="6" type="ORF">GCM10010994_35000</name>
</gene>
<reference evidence="6" key="2">
    <citation type="submission" date="2020-09" db="EMBL/GenBank/DDBJ databases">
        <authorList>
            <person name="Sun Q."/>
            <person name="Zhou Y."/>
        </authorList>
    </citation>
    <scope>NUCLEOTIDE SEQUENCE</scope>
    <source>
        <strain evidence="6">CGMCC 1.12919</strain>
    </source>
</reference>
<dbReference type="InterPro" id="IPR050430">
    <property type="entry name" value="Peptidase_S1"/>
</dbReference>
<keyword evidence="3" id="KW-0378">Hydrolase</keyword>
<evidence type="ECO:0000313" key="6">
    <source>
        <dbReference type="EMBL" id="GGC73624.1"/>
    </source>
</evidence>
<evidence type="ECO:0000256" key="2">
    <source>
        <dbReference type="ARBA" id="ARBA00023157"/>
    </source>
</evidence>
<sequence>MPRTSTRLLYAAVAALLSVAPPARAVVGGAEVDGALKASTVMVLGSAGNVCTGIVVAPTAVLTAGHCATNAAEHRIHYMDGGGQPVLLSIADVAVHPNYDAGAIKGRRRSIDLALVRLATPLPARFVPAGLTAAAVPPRAGTRVVLGGYGADGKGRSDGRFRSAELSVAEPYGPGTVLLWLAPGAGAAAAGGCEGDSGGPIARGDAVIAVTTWSKGNGRAACGAMTQGVLVGPQRGWIDRTLAAWGADPRWR</sequence>
<keyword evidence="3" id="KW-0645">Protease</keyword>
<dbReference type="RefSeq" id="WP_188610473.1">
    <property type="nucleotide sequence ID" value="NZ_BMGG01000006.1"/>
</dbReference>
<dbReference type="GO" id="GO:0006508">
    <property type="term" value="P:proteolysis"/>
    <property type="evidence" value="ECO:0007669"/>
    <property type="project" value="UniProtKB-KW"/>
</dbReference>
<dbReference type="PROSITE" id="PS00135">
    <property type="entry name" value="TRYPSIN_SER"/>
    <property type="match status" value="1"/>
</dbReference>
<dbReference type="PANTHER" id="PTHR24276:SF98">
    <property type="entry name" value="FI18310P1-RELATED"/>
    <property type="match status" value="1"/>
</dbReference>
<dbReference type="Pfam" id="PF00089">
    <property type="entry name" value="Trypsin"/>
    <property type="match status" value="1"/>
</dbReference>